<reference evidence="7 8" key="1">
    <citation type="submission" date="2016-12" db="EMBL/GenBank/DDBJ databases">
        <authorList>
            <person name="Song W.-J."/>
            <person name="Kurnit D.M."/>
        </authorList>
    </citation>
    <scope>NUCLEOTIDE SEQUENCE [LARGE SCALE GENOMIC DNA]</scope>
    <source>
        <strain evidence="7 8">IMCC3135</strain>
    </source>
</reference>
<accession>A0A2Z2P2G5</accession>
<dbReference type="GO" id="GO:0022857">
    <property type="term" value="F:transmembrane transporter activity"/>
    <property type="evidence" value="ECO:0007669"/>
    <property type="project" value="InterPro"/>
</dbReference>
<organism evidence="7 8">
    <name type="scientific">Granulosicoccus antarcticus IMCC3135</name>
    <dbReference type="NCBI Taxonomy" id="1192854"/>
    <lineage>
        <taxon>Bacteria</taxon>
        <taxon>Pseudomonadati</taxon>
        <taxon>Pseudomonadota</taxon>
        <taxon>Gammaproteobacteria</taxon>
        <taxon>Chromatiales</taxon>
        <taxon>Granulosicoccaceae</taxon>
        <taxon>Granulosicoccus</taxon>
    </lineage>
</organism>
<evidence type="ECO:0000313" key="8">
    <source>
        <dbReference type="Proteomes" id="UP000250079"/>
    </source>
</evidence>
<gene>
    <name evidence="7" type="ORF">IMCC3135_27380</name>
</gene>
<dbReference type="Pfam" id="PF02653">
    <property type="entry name" value="BPD_transp_2"/>
    <property type="match status" value="1"/>
</dbReference>
<dbReference type="InterPro" id="IPR001851">
    <property type="entry name" value="ABC_transp_permease"/>
</dbReference>
<evidence type="ECO:0000256" key="4">
    <source>
        <dbReference type="ARBA" id="ARBA00022989"/>
    </source>
</evidence>
<evidence type="ECO:0000256" key="6">
    <source>
        <dbReference type="SAM" id="Phobius"/>
    </source>
</evidence>
<sequence>MNETLMLTVLTIITAATPLVYAALGELVVERAGVLNLGVEGMMLGGAVCSFAVAHYSGSATLGIVAGLLAGMLLALIFAFLTLSLQSSQVATGLALTIFGIGISALIGQSLVGIAFAGLPALHIPWLSDLPIVGRLLFSHDVLVYGSFLMVALVAWFLNRTRAGLVLRAVGDSHHAAHALGIRVVRVRYLATLFGGACAGLGGAYLSLVYTPMWSENMSAGRGWIALALVVFSVWQPGRLLLGAYLFGGISILQLHGQALGINVPSQLMSMLPYLTTILVLVLISRDRGRIRRNAPASIGQAFHPTT</sequence>
<evidence type="ECO:0000256" key="1">
    <source>
        <dbReference type="ARBA" id="ARBA00004429"/>
    </source>
</evidence>
<dbReference type="AlphaFoldDB" id="A0A2Z2P2G5"/>
<proteinExistence type="predicted"/>
<name>A0A2Z2P2G5_9GAMM</name>
<feature type="transmembrane region" description="Helical" evidence="6">
    <location>
        <begin position="142"/>
        <end position="158"/>
    </location>
</feature>
<feature type="transmembrane region" description="Helical" evidence="6">
    <location>
        <begin position="60"/>
        <end position="81"/>
    </location>
</feature>
<evidence type="ECO:0008006" key="9">
    <source>
        <dbReference type="Google" id="ProtNLM"/>
    </source>
</evidence>
<dbReference type="PANTHER" id="PTHR43370">
    <property type="entry name" value="SUGAR ABC TRANSPORTER INTEGRAL MEMBRANE PROTEIN-RELATED"/>
    <property type="match status" value="1"/>
</dbReference>
<evidence type="ECO:0000313" key="7">
    <source>
        <dbReference type="EMBL" id="ASJ75530.1"/>
    </source>
</evidence>
<dbReference type="PANTHER" id="PTHR43370:SF2">
    <property type="entry name" value="ABC TRANSPORTER PERMEASE PROTEIN"/>
    <property type="match status" value="1"/>
</dbReference>
<keyword evidence="3 6" id="KW-0812">Transmembrane</keyword>
<keyword evidence="5 6" id="KW-0472">Membrane</keyword>
<evidence type="ECO:0000256" key="2">
    <source>
        <dbReference type="ARBA" id="ARBA00022475"/>
    </source>
</evidence>
<dbReference type="EMBL" id="CP018632">
    <property type="protein sequence ID" value="ASJ75530.1"/>
    <property type="molecule type" value="Genomic_DNA"/>
</dbReference>
<evidence type="ECO:0000256" key="3">
    <source>
        <dbReference type="ARBA" id="ARBA00022692"/>
    </source>
</evidence>
<keyword evidence="2" id="KW-1003">Cell membrane</keyword>
<feature type="transmembrane region" description="Helical" evidence="6">
    <location>
        <begin position="267"/>
        <end position="284"/>
    </location>
</feature>
<evidence type="ECO:0000256" key="5">
    <source>
        <dbReference type="ARBA" id="ARBA00023136"/>
    </source>
</evidence>
<keyword evidence="4 6" id="KW-1133">Transmembrane helix</keyword>
<dbReference type="Proteomes" id="UP000250079">
    <property type="component" value="Chromosome"/>
</dbReference>
<comment type="subcellular location">
    <subcellularLocation>
        <location evidence="1">Cell inner membrane</location>
        <topology evidence="1">Multi-pass membrane protein</topology>
    </subcellularLocation>
</comment>
<keyword evidence="8" id="KW-1185">Reference proteome</keyword>
<feature type="transmembrane region" description="Helical" evidence="6">
    <location>
        <begin position="223"/>
        <end position="247"/>
    </location>
</feature>
<dbReference type="RefSeq" id="WP_088920438.1">
    <property type="nucleotide sequence ID" value="NZ_CP018632.1"/>
</dbReference>
<dbReference type="OrthoDB" id="9792579at2"/>
<feature type="transmembrane region" description="Helical" evidence="6">
    <location>
        <begin position="32"/>
        <end position="53"/>
    </location>
</feature>
<feature type="transmembrane region" description="Helical" evidence="6">
    <location>
        <begin position="189"/>
        <end position="211"/>
    </location>
</feature>
<dbReference type="CDD" id="cd06580">
    <property type="entry name" value="TM_PBP1_transp_TpRbsC_like"/>
    <property type="match status" value="1"/>
</dbReference>
<dbReference type="GO" id="GO:0005886">
    <property type="term" value="C:plasma membrane"/>
    <property type="evidence" value="ECO:0007669"/>
    <property type="project" value="UniProtKB-SubCell"/>
</dbReference>
<protein>
    <recommendedName>
        <fullName evidence="9">ABC transporter permease</fullName>
    </recommendedName>
</protein>
<dbReference type="KEGG" id="gai:IMCC3135_27380"/>
<feature type="transmembrane region" description="Helical" evidence="6">
    <location>
        <begin position="93"/>
        <end position="122"/>
    </location>
</feature>